<dbReference type="EC" id="4.2.2.29" evidence="7"/>
<keyword evidence="4 7" id="KW-0472">Membrane</keyword>
<keyword evidence="1 7" id="KW-1003">Cell membrane</keyword>
<keyword evidence="5 7" id="KW-0456">Lyase</keyword>
<comment type="function">
    <text evidence="7">Functions as a peptidoglycan terminase that cleaves nascent peptidoglycan strands endolytically to terminate their elongation.</text>
</comment>
<evidence type="ECO:0000313" key="9">
    <source>
        <dbReference type="Proteomes" id="UP000198914"/>
    </source>
</evidence>
<dbReference type="InterPro" id="IPR003770">
    <property type="entry name" value="MLTG-like"/>
</dbReference>
<dbReference type="GO" id="GO:0005886">
    <property type="term" value="C:plasma membrane"/>
    <property type="evidence" value="ECO:0007669"/>
    <property type="project" value="UniProtKB-UniRule"/>
</dbReference>
<dbReference type="GO" id="GO:0071555">
    <property type="term" value="P:cell wall organization"/>
    <property type="evidence" value="ECO:0007669"/>
    <property type="project" value="UniProtKB-KW"/>
</dbReference>
<keyword evidence="6 7" id="KW-0961">Cell wall biogenesis/degradation</keyword>
<evidence type="ECO:0000256" key="6">
    <source>
        <dbReference type="ARBA" id="ARBA00023316"/>
    </source>
</evidence>
<accession>A0A1H3RY56</accession>
<evidence type="ECO:0000256" key="2">
    <source>
        <dbReference type="ARBA" id="ARBA00022692"/>
    </source>
</evidence>
<evidence type="ECO:0000256" key="7">
    <source>
        <dbReference type="HAMAP-Rule" id="MF_02065"/>
    </source>
</evidence>
<dbReference type="NCBIfam" id="TIGR00247">
    <property type="entry name" value="endolytic transglycosylase MltG"/>
    <property type="match status" value="1"/>
</dbReference>
<keyword evidence="2 7" id="KW-0812">Transmembrane</keyword>
<dbReference type="CDD" id="cd08010">
    <property type="entry name" value="MltG_like"/>
    <property type="match status" value="1"/>
</dbReference>
<dbReference type="PANTHER" id="PTHR30518">
    <property type="entry name" value="ENDOLYTIC MUREIN TRANSGLYCOSYLASE"/>
    <property type="match status" value="1"/>
</dbReference>
<keyword evidence="3 7" id="KW-1133">Transmembrane helix</keyword>
<comment type="catalytic activity">
    <reaction evidence="7">
        <text>a peptidoglycan chain = a peptidoglycan chain with N-acetyl-1,6-anhydromuramyl-[peptide] at the reducing end + a peptidoglycan chain with N-acetylglucosamine at the non-reducing end.</text>
        <dbReference type="EC" id="4.2.2.29"/>
    </reaction>
</comment>
<organism evidence="8 9">
    <name type="scientific">Jannaschia faecimaris</name>
    <dbReference type="NCBI Taxonomy" id="1244108"/>
    <lineage>
        <taxon>Bacteria</taxon>
        <taxon>Pseudomonadati</taxon>
        <taxon>Pseudomonadota</taxon>
        <taxon>Alphaproteobacteria</taxon>
        <taxon>Rhodobacterales</taxon>
        <taxon>Roseobacteraceae</taxon>
        <taxon>Jannaschia</taxon>
    </lineage>
</organism>
<dbReference type="Gene3D" id="3.30.160.60">
    <property type="entry name" value="Classic Zinc Finger"/>
    <property type="match status" value="1"/>
</dbReference>
<dbReference type="PANTHER" id="PTHR30518:SF2">
    <property type="entry name" value="ENDOLYTIC MUREIN TRANSGLYCOSYLASE"/>
    <property type="match status" value="1"/>
</dbReference>
<dbReference type="HAMAP" id="MF_02065">
    <property type="entry name" value="MltG"/>
    <property type="match status" value="1"/>
</dbReference>
<evidence type="ECO:0000256" key="3">
    <source>
        <dbReference type="ARBA" id="ARBA00022989"/>
    </source>
</evidence>
<dbReference type="RefSeq" id="WP_092646118.1">
    <property type="nucleotide sequence ID" value="NZ_FNPX01000010.1"/>
</dbReference>
<dbReference type="Pfam" id="PF02618">
    <property type="entry name" value="YceG"/>
    <property type="match status" value="1"/>
</dbReference>
<proteinExistence type="inferred from homology"/>
<dbReference type="EMBL" id="FNPX01000010">
    <property type="protein sequence ID" value="SDZ30604.1"/>
    <property type="molecule type" value="Genomic_DNA"/>
</dbReference>
<protein>
    <recommendedName>
        <fullName evidence="7">Endolytic murein transglycosylase</fullName>
        <ecNumber evidence="7">4.2.2.29</ecNumber>
    </recommendedName>
    <alternativeName>
        <fullName evidence="7">Peptidoglycan lytic transglycosylase</fullName>
    </alternativeName>
    <alternativeName>
        <fullName evidence="7">Peptidoglycan polymerization terminase</fullName>
    </alternativeName>
</protein>
<dbReference type="Gene3D" id="3.30.1490.480">
    <property type="entry name" value="Endolytic murein transglycosylase"/>
    <property type="match status" value="1"/>
</dbReference>
<evidence type="ECO:0000256" key="1">
    <source>
        <dbReference type="ARBA" id="ARBA00022475"/>
    </source>
</evidence>
<sequence length="390" mass="41477">MWKHIAANALTLGVVLIACLAGIVQLGKSKWAEPGPLTEATFFEVPRGASMRGVSEDLAAAGIISSGSVFRIGTRYTERAGDLKFGTYEIPAGASMPEVLDIVTAGGPSVFPYSVTYLVRQRGPEIRVRERIPGQEEAIEIATYQPGVDDVPEEYTALIERGVPIVWRVSVAPGLTSWDVVDALKVVDFLEGGDDLPLPPEGTLAPDTYDVVSGSSVEDLVSRMRSAQERILADAWASRVPGLPVETPEEALILASIVEKETGVPEERRTVAGVFVNRLNQGMRLQTDPTVIYGITNGQGGPLGRGIRASELRAATPYNTYVIDGLPPTPIANPGAASIRAALNPEETSFVFFVADGSGGHAFADTLAEHNENVAEWRAIEAARGATSGN</sequence>
<feature type="site" description="Important for catalytic activity" evidence="7">
    <location>
        <position position="261"/>
    </location>
</feature>
<evidence type="ECO:0000313" key="8">
    <source>
        <dbReference type="EMBL" id="SDZ30604.1"/>
    </source>
</evidence>
<dbReference type="Proteomes" id="UP000198914">
    <property type="component" value="Unassembled WGS sequence"/>
</dbReference>
<keyword evidence="9" id="KW-1185">Reference proteome</keyword>
<gene>
    <name evidence="7" type="primary">mltG</name>
    <name evidence="8" type="ORF">SAMN05444004_11022</name>
</gene>
<comment type="similarity">
    <text evidence="7">Belongs to the transglycosylase MltG family.</text>
</comment>
<evidence type="ECO:0000256" key="5">
    <source>
        <dbReference type="ARBA" id="ARBA00023239"/>
    </source>
</evidence>
<dbReference type="GO" id="GO:0009252">
    <property type="term" value="P:peptidoglycan biosynthetic process"/>
    <property type="evidence" value="ECO:0007669"/>
    <property type="project" value="UniProtKB-UniRule"/>
</dbReference>
<name>A0A1H3RY56_9RHOB</name>
<evidence type="ECO:0000256" key="4">
    <source>
        <dbReference type="ARBA" id="ARBA00023136"/>
    </source>
</evidence>
<keyword evidence="7" id="KW-0997">Cell inner membrane</keyword>
<dbReference type="PROSITE" id="PS51257">
    <property type="entry name" value="PROKAR_LIPOPROTEIN"/>
    <property type="match status" value="1"/>
</dbReference>
<reference evidence="9" key="1">
    <citation type="submission" date="2016-10" db="EMBL/GenBank/DDBJ databases">
        <authorList>
            <person name="Varghese N."/>
            <person name="Submissions S."/>
        </authorList>
    </citation>
    <scope>NUCLEOTIDE SEQUENCE [LARGE SCALE GENOMIC DNA]</scope>
    <source>
        <strain evidence="9">DSM 100420</strain>
    </source>
</reference>
<dbReference type="OrthoDB" id="9814591at2"/>
<dbReference type="GO" id="GO:0008932">
    <property type="term" value="F:lytic endotransglycosylase activity"/>
    <property type="evidence" value="ECO:0007669"/>
    <property type="project" value="UniProtKB-UniRule"/>
</dbReference>
<dbReference type="AlphaFoldDB" id="A0A1H3RY56"/>
<dbReference type="STRING" id="1244108.SAMN05444004_11022"/>